<organism evidence="2">
    <name type="scientific">Tanacetum cinerariifolium</name>
    <name type="common">Dalmatian daisy</name>
    <name type="synonym">Chrysanthemum cinerariifolium</name>
    <dbReference type="NCBI Taxonomy" id="118510"/>
    <lineage>
        <taxon>Eukaryota</taxon>
        <taxon>Viridiplantae</taxon>
        <taxon>Streptophyta</taxon>
        <taxon>Embryophyta</taxon>
        <taxon>Tracheophyta</taxon>
        <taxon>Spermatophyta</taxon>
        <taxon>Magnoliopsida</taxon>
        <taxon>eudicotyledons</taxon>
        <taxon>Gunneridae</taxon>
        <taxon>Pentapetalae</taxon>
        <taxon>asterids</taxon>
        <taxon>campanulids</taxon>
        <taxon>Asterales</taxon>
        <taxon>Asteraceae</taxon>
        <taxon>Asteroideae</taxon>
        <taxon>Anthemideae</taxon>
        <taxon>Anthemidinae</taxon>
        <taxon>Tanacetum</taxon>
    </lineage>
</organism>
<reference evidence="2" key="1">
    <citation type="journal article" date="2019" name="Sci. Rep.">
        <title>Draft genome of Tanacetum cinerariifolium, the natural source of mosquito coil.</title>
        <authorList>
            <person name="Yamashiro T."/>
            <person name="Shiraishi A."/>
            <person name="Satake H."/>
            <person name="Nakayama K."/>
        </authorList>
    </citation>
    <scope>NUCLEOTIDE SEQUENCE</scope>
</reference>
<dbReference type="EMBL" id="BKCJ010535843">
    <property type="protein sequence ID" value="GFB02443.1"/>
    <property type="molecule type" value="Genomic_DNA"/>
</dbReference>
<feature type="compositionally biased region" description="Basic and acidic residues" evidence="1">
    <location>
        <begin position="134"/>
        <end position="146"/>
    </location>
</feature>
<name>A0A699KMH5_TANCI</name>
<accession>A0A699KMH5</accession>
<sequence length="222" mass="24459">GPSWGSGSLAFNTSIRPSAVVNWVCSDVVCVISAATCVSKVLTWAAMAELLSIENAHASREYIASLSMIIAVRRWSGLSLYNQYVLFPLWSSGSKDPQKTDDDATFEVKKPEFEVEKPESEVYVSPSSSAKTKKHDDKTKRDAKGKSHVELLTGYRNLSEEFKDFSDNSINEVNVASTLVPAVGQISTNSTNTFSAAVLLILLLDQHMKNLHMWILLNTPMI</sequence>
<feature type="non-terminal residue" evidence="2">
    <location>
        <position position="1"/>
    </location>
</feature>
<comment type="caution">
    <text evidence="2">The sequence shown here is derived from an EMBL/GenBank/DDBJ whole genome shotgun (WGS) entry which is preliminary data.</text>
</comment>
<gene>
    <name evidence="2" type="ORF">Tci_674414</name>
</gene>
<evidence type="ECO:0000256" key="1">
    <source>
        <dbReference type="SAM" id="MobiDB-lite"/>
    </source>
</evidence>
<feature type="region of interest" description="Disordered" evidence="1">
    <location>
        <begin position="124"/>
        <end position="146"/>
    </location>
</feature>
<protein>
    <submittedName>
        <fullName evidence="2">Uncharacterized protein</fullName>
    </submittedName>
</protein>
<proteinExistence type="predicted"/>
<evidence type="ECO:0000313" key="2">
    <source>
        <dbReference type="EMBL" id="GFB02443.1"/>
    </source>
</evidence>
<dbReference type="AlphaFoldDB" id="A0A699KMH5"/>